<evidence type="ECO:0000313" key="6">
    <source>
        <dbReference type="Proteomes" id="UP000032670"/>
    </source>
</evidence>
<reference evidence="4 7" key="2">
    <citation type="submission" date="2018-02" db="EMBL/GenBank/DDBJ databases">
        <title>Acetobacter orientalis genome.</title>
        <authorList>
            <person name="Nakashima N."/>
            <person name="Tamura T."/>
        </authorList>
    </citation>
    <scope>NUCLEOTIDE SEQUENCE [LARGE SCALE GENOMIC DNA]</scope>
    <source>
        <strain evidence="4 7">FAN1</strain>
    </source>
</reference>
<protein>
    <submittedName>
        <fullName evidence="4">Glycosyl/hexosyl transferase</fullName>
    </submittedName>
</protein>
<dbReference type="KEGG" id="aot:AcetOri_orf02840"/>
<dbReference type="AlphaFoldDB" id="A0A2Z5ZI04"/>
<dbReference type="RefSeq" id="WP_084594384.1">
    <property type="nucleotide sequence ID" value="NZ_BAMX01000013.1"/>
</dbReference>
<dbReference type="GO" id="GO:0009103">
    <property type="term" value="P:lipopolysaccharide biosynthetic process"/>
    <property type="evidence" value="ECO:0007669"/>
    <property type="project" value="TreeGrafter"/>
</dbReference>
<dbReference type="PANTHER" id="PTHR46401:SF2">
    <property type="entry name" value="GLYCOSYLTRANSFERASE WBBK-RELATED"/>
    <property type="match status" value="1"/>
</dbReference>
<dbReference type="Proteomes" id="UP000270034">
    <property type="component" value="Chromosome"/>
</dbReference>
<dbReference type="CDD" id="cd03801">
    <property type="entry name" value="GT4_PimA-like"/>
    <property type="match status" value="1"/>
</dbReference>
<dbReference type="EMBL" id="BAMX01000013">
    <property type="protein sequence ID" value="GAN65700.1"/>
    <property type="molecule type" value="Genomic_DNA"/>
</dbReference>
<dbReference type="Pfam" id="PF13439">
    <property type="entry name" value="Glyco_transf_4"/>
    <property type="match status" value="1"/>
</dbReference>
<feature type="domain" description="Glycosyltransferase subfamily 4-like N-terminal" evidence="3">
    <location>
        <begin position="79"/>
        <end position="187"/>
    </location>
</feature>
<evidence type="ECO:0000313" key="5">
    <source>
        <dbReference type="EMBL" id="GAN65700.1"/>
    </source>
</evidence>
<keyword evidence="6" id="KW-1185">Reference proteome</keyword>
<dbReference type="SUPFAM" id="SSF53756">
    <property type="entry name" value="UDP-Glycosyltransferase/glycogen phosphorylase"/>
    <property type="match status" value="1"/>
</dbReference>
<dbReference type="STRING" id="1231341.Abor_013_010"/>
<dbReference type="Gene3D" id="3.40.50.2000">
    <property type="entry name" value="Glycogen Phosphorylase B"/>
    <property type="match status" value="2"/>
</dbReference>
<dbReference type="InterPro" id="IPR028098">
    <property type="entry name" value="Glyco_trans_4-like_N"/>
</dbReference>
<evidence type="ECO:0000259" key="3">
    <source>
        <dbReference type="Pfam" id="PF13439"/>
    </source>
</evidence>
<evidence type="ECO:0000313" key="7">
    <source>
        <dbReference type="Proteomes" id="UP000270034"/>
    </source>
</evidence>
<dbReference type="GO" id="GO:0016757">
    <property type="term" value="F:glycosyltransferase activity"/>
    <property type="evidence" value="ECO:0007669"/>
    <property type="project" value="InterPro"/>
</dbReference>
<proteinExistence type="predicted"/>
<dbReference type="EMBL" id="AP018515">
    <property type="protein sequence ID" value="BBC80240.1"/>
    <property type="molecule type" value="Genomic_DNA"/>
</dbReference>
<dbReference type="InterPro" id="IPR001296">
    <property type="entry name" value="Glyco_trans_1"/>
</dbReference>
<organism evidence="4 7">
    <name type="scientific">Acetobacter orientalis</name>
    <dbReference type="NCBI Taxonomy" id="146474"/>
    <lineage>
        <taxon>Bacteria</taxon>
        <taxon>Pseudomonadati</taxon>
        <taxon>Pseudomonadota</taxon>
        <taxon>Alphaproteobacteria</taxon>
        <taxon>Acetobacterales</taxon>
        <taxon>Acetobacteraceae</taxon>
        <taxon>Acetobacter</taxon>
    </lineage>
</organism>
<evidence type="ECO:0000259" key="2">
    <source>
        <dbReference type="Pfam" id="PF00534"/>
    </source>
</evidence>
<dbReference type="GeneID" id="76203850"/>
<feature type="domain" description="Glycosyl transferase family 1" evidence="2">
    <location>
        <begin position="195"/>
        <end position="354"/>
    </location>
</feature>
<name>A0A2Z5ZI04_9PROT</name>
<accession>A0A0D6NJA4</accession>
<accession>A0A2Z5ZI04</accession>
<evidence type="ECO:0000256" key="1">
    <source>
        <dbReference type="ARBA" id="ARBA00022679"/>
    </source>
</evidence>
<keyword evidence="1 4" id="KW-0808">Transferase</keyword>
<dbReference type="PANTHER" id="PTHR46401">
    <property type="entry name" value="GLYCOSYLTRANSFERASE WBBK-RELATED"/>
    <property type="match status" value="1"/>
</dbReference>
<dbReference type="Proteomes" id="UP000032670">
    <property type="component" value="Unassembled WGS sequence"/>
</dbReference>
<evidence type="ECO:0000313" key="4">
    <source>
        <dbReference type="EMBL" id="BBC80240.1"/>
    </source>
</evidence>
<gene>
    <name evidence="5" type="ORF">Abor_013_010</name>
    <name evidence="4" type="ORF">AcetOrient_orf02840</name>
</gene>
<dbReference type="Pfam" id="PF00534">
    <property type="entry name" value="Glycos_transf_1"/>
    <property type="match status" value="1"/>
</dbReference>
<reference evidence="5 6" key="1">
    <citation type="submission" date="2012-11" db="EMBL/GenBank/DDBJ databases">
        <title>Whole genome sequence of Acetobacter orientalis 21F-2.</title>
        <authorList>
            <person name="Azuma Y."/>
            <person name="Higashiura N."/>
            <person name="Hirakawa H."/>
            <person name="Matsushita K."/>
        </authorList>
    </citation>
    <scope>NUCLEOTIDE SEQUENCE [LARGE SCALE GENOMIC DNA]</scope>
    <source>
        <strain evidence="5 6">21F-2</strain>
    </source>
</reference>
<sequence length="387" mass="42027">MQHEAAYISQTHGVTLATPFRCVTILPPAERFAPGEAGAIALLVRRMAHATQGTTTVESVLGQPPSGQPFTGVPFTPITPLWAPFSKSRRYAWALARQVKRLKPDILEVHNRPDIALMLRRFLPSLPIMLVLHNDPCGMRRAKTAQERTQLAKAVSVVGVSEWVRQRFLSQGVQGSVQVLPNSLNLAEIPHPLMQREKTLLFAGRIVADKGADIFVKACAQVLPHHPAWCANMIGADRFGPTSPETPFLAALRPQAQQAGVVLLGYQTHTAVLEAMARAAVVVVPSRWPEPFGMVALEAMACGAVLLVSNKGGLPDVVGEAGLLCDPDNLPEMVAKLTDLITNEALRAELAQKGLERAQFFQTDTLRLTRESLQRACIAAWRTCCGG</sequence>